<keyword evidence="5" id="KW-0121">Carboxypeptidase</keyword>
<name>A0ABW2L8D3_9BACT</name>
<dbReference type="Gene3D" id="3.40.710.10">
    <property type="entry name" value="DD-peptidase/beta-lactamase superfamily"/>
    <property type="match status" value="1"/>
</dbReference>
<keyword evidence="4" id="KW-0472">Membrane</keyword>
<keyword evidence="5" id="KW-0645">Protease</keyword>
<accession>A0ABW2L8D3</accession>
<dbReference type="Pfam" id="PF02113">
    <property type="entry name" value="Peptidase_S13"/>
    <property type="match status" value="1"/>
</dbReference>
<sequence length="527" mass="56369">MKTGKEGRSSVTNDSKTENEVVEMERMGEKQQAMAKNILIFLLSAGLAVCGWFLWQKPKSVRETVVVEKVVEPERVVVLEEPEDEVEELPVPEVRWELVDPLQELVDRAEADLAGGVVGFCLLDGEGKVLSQRNGETPMIPASTFKTLTTVAALDLLGPDFKFTTKVVSAKAVAGKIVGNLMVRGGGDPMLAMGDLEAWADALKKAGVTAIEGGVVGDGSIFPPSMAGDFWGWGDVGNGYGSPTSGLNLEHNRFVAGFRPGKSVGEAAEFLGPQPEVPGVEWLNQVKTGASGSGDGVMVYGGPLATRMLLTGTVPMGGDFGVRAAVPDPPMFAAFHLDRLLKERGITLGKGPRAGGLGEGVEALEGEKVWVVHESPSLADILPGLHGRSDNHETECLFQMMGVKVAQPAAEVLKDYWEERGVERIRVVDGSGLSRADFVSAESLARVQWVASRGTEATVYRDSLSAAHDGKVHWKGGAMSSVRSWTGYVQGAAGETLSFGLIFNHYQDGSRLDYWRDEIMKAITAGE</sequence>
<evidence type="ECO:0000256" key="1">
    <source>
        <dbReference type="ARBA" id="ARBA00006096"/>
    </source>
</evidence>
<evidence type="ECO:0000313" key="5">
    <source>
        <dbReference type="EMBL" id="MFC7338652.1"/>
    </source>
</evidence>
<dbReference type="InterPro" id="IPR000667">
    <property type="entry name" value="Peptidase_S13"/>
</dbReference>
<protein>
    <submittedName>
        <fullName evidence="5">D-alanyl-D-alanine carboxypeptidase/D-alanyl-D-alanine-endopeptidase</fullName>
        <ecNumber evidence="5">3.4.16.4</ecNumber>
    </submittedName>
</protein>
<proteinExistence type="inferred from homology"/>
<keyword evidence="2 5" id="KW-0378">Hydrolase</keyword>
<comment type="similarity">
    <text evidence="1">Belongs to the peptidase S13 family.</text>
</comment>
<dbReference type="InterPro" id="IPR012338">
    <property type="entry name" value="Beta-lactam/transpept-like"/>
</dbReference>
<dbReference type="PANTHER" id="PTHR30023">
    <property type="entry name" value="D-ALANYL-D-ALANINE CARBOXYPEPTIDASE"/>
    <property type="match status" value="1"/>
</dbReference>
<dbReference type="EMBL" id="JBHTBS010000008">
    <property type="protein sequence ID" value="MFC7338652.1"/>
    <property type="molecule type" value="Genomic_DNA"/>
</dbReference>
<feature type="region of interest" description="Disordered" evidence="3">
    <location>
        <begin position="1"/>
        <end position="21"/>
    </location>
</feature>
<evidence type="ECO:0000256" key="4">
    <source>
        <dbReference type="SAM" id="Phobius"/>
    </source>
</evidence>
<dbReference type="PRINTS" id="PR00922">
    <property type="entry name" value="DADACBPTASE3"/>
</dbReference>
<keyword evidence="4" id="KW-1133">Transmembrane helix</keyword>
<keyword evidence="6" id="KW-1185">Reference proteome</keyword>
<dbReference type="SUPFAM" id="SSF56601">
    <property type="entry name" value="beta-lactamase/transpeptidase-like"/>
    <property type="match status" value="1"/>
</dbReference>
<organism evidence="5 6">
    <name type="scientific">Haloferula chungangensis</name>
    <dbReference type="NCBI Taxonomy" id="1048331"/>
    <lineage>
        <taxon>Bacteria</taxon>
        <taxon>Pseudomonadati</taxon>
        <taxon>Verrucomicrobiota</taxon>
        <taxon>Verrucomicrobiia</taxon>
        <taxon>Verrucomicrobiales</taxon>
        <taxon>Verrucomicrobiaceae</taxon>
        <taxon>Haloferula</taxon>
    </lineage>
</organism>
<dbReference type="GO" id="GO:0009002">
    <property type="term" value="F:serine-type D-Ala-D-Ala carboxypeptidase activity"/>
    <property type="evidence" value="ECO:0007669"/>
    <property type="project" value="UniProtKB-EC"/>
</dbReference>
<dbReference type="Proteomes" id="UP001596472">
    <property type="component" value="Unassembled WGS sequence"/>
</dbReference>
<keyword evidence="4" id="KW-0812">Transmembrane</keyword>
<evidence type="ECO:0000256" key="2">
    <source>
        <dbReference type="ARBA" id="ARBA00022801"/>
    </source>
</evidence>
<reference evidence="6" key="1">
    <citation type="journal article" date="2019" name="Int. J. Syst. Evol. Microbiol.">
        <title>The Global Catalogue of Microorganisms (GCM) 10K type strain sequencing project: providing services to taxonomists for standard genome sequencing and annotation.</title>
        <authorList>
            <consortium name="The Broad Institute Genomics Platform"/>
            <consortium name="The Broad Institute Genome Sequencing Center for Infectious Disease"/>
            <person name="Wu L."/>
            <person name="Ma J."/>
        </authorList>
    </citation>
    <scope>NUCLEOTIDE SEQUENCE [LARGE SCALE GENOMIC DNA]</scope>
    <source>
        <strain evidence="6">CGMCC 4.1467</strain>
    </source>
</reference>
<comment type="caution">
    <text evidence="5">The sequence shown here is derived from an EMBL/GenBank/DDBJ whole genome shotgun (WGS) entry which is preliminary data.</text>
</comment>
<dbReference type="Gene3D" id="3.50.80.20">
    <property type="entry name" value="D-Ala-D-Ala carboxypeptidase C, peptidase S13"/>
    <property type="match status" value="1"/>
</dbReference>
<dbReference type="EC" id="3.4.16.4" evidence="5"/>
<evidence type="ECO:0000256" key="3">
    <source>
        <dbReference type="SAM" id="MobiDB-lite"/>
    </source>
</evidence>
<gene>
    <name evidence="5" type="primary">dacB</name>
    <name evidence="5" type="ORF">ACFQY0_15760</name>
</gene>
<dbReference type="RefSeq" id="WP_379714227.1">
    <property type="nucleotide sequence ID" value="NZ_JBHTBS010000008.1"/>
</dbReference>
<feature type="transmembrane region" description="Helical" evidence="4">
    <location>
        <begin position="34"/>
        <end position="55"/>
    </location>
</feature>
<evidence type="ECO:0000313" key="6">
    <source>
        <dbReference type="Proteomes" id="UP001596472"/>
    </source>
</evidence>
<dbReference type="PANTHER" id="PTHR30023:SF0">
    <property type="entry name" value="PENICILLIN-SENSITIVE CARBOXYPEPTIDASE A"/>
    <property type="match status" value="1"/>
</dbReference>
<dbReference type="NCBIfam" id="TIGR00666">
    <property type="entry name" value="PBP4"/>
    <property type="match status" value="1"/>
</dbReference>